<dbReference type="PANTHER" id="PTHR21659:SF42">
    <property type="entry name" value="UPF0057 MEMBRANE PROTEIN ZK632.10-RELATED"/>
    <property type="match status" value="1"/>
</dbReference>
<feature type="transmembrane region" description="Helical" evidence="6">
    <location>
        <begin position="7"/>
        <end position="26"/>
    </location>
</feature>
<name>A0A1I2QGB6_9HYPH</name>
<evidence type="ECO:0000256" key="4">
    <source>
        <dbReference type="ARBA" id="ARBA00022989"/>
    </source>
</evidence>
<dbReference type="AlphaFoldDB" id="A0A1I2QGB6"/>
<evidence type="ECO:0000256" key="6">
    <source>
        <dbReference type="SAM" id="Phobius"/>
    </source>
</evidence>
<evidence type="ECO:0000256" key="1">
    <source>
        <dbReference type="ARBA" id="ARBA00004370"/>
    </source>
</evidence>
<keyword evidence="3 6" id="KW-0812">Transmembrane</keyword>
<evidence type="ECO:0000256" key="2">
    <source>
        <dbReference type="ARBA" id="ARBA00009530"/>
    </source>
</evidence>
<feature type="transmembrane region" description="Helical" evidence="6">
    <location>
        <begin position="32"/>
        <end position="51"/>
    </location>
</feature>
<dbReference type="EMBL" id="FOPM01000001">
    <property type="protein sequence ID" value="SFG27452.1"/>
    <property type="molecule type" value="Genomic_DNA"/>
</dbReference>
<accession>A0A1I2QGB6</accession>
<protein>
    <submittedName>
        <fullName evidence="7">Uncharacterized membrane protein YqaE, homolog of Blt101, UPF0057 family</fullName>
    </submittedName>
</protein>
<evidence type="ECO:0000256" key="3">
    <source>
        <dbReference type="ARBA" id="ARBA00022692"/>
    </source>
</evidence>
<dbReference type="Pfam" id="PF01679">
    <property type="entry name" value="Pmp3"/>
    <property type="match status" value="1"/>
</dbReference>
<dbReference type="GO" id="GO:0016020">
    <property type="term" value="C:membrane"/>
    <property type="evidence" value="ECO:0007669"/>
    <property type="project" value="UniProtKB-SubCell"/>
</dbReference>
<reference evidence="8" key="1">
    <citation type="submission" date="2016-10" db="EMBL/GenBank/DDBJ databases">
        <authorList>
            <person name="Varghese N."/>
            <person name="Submissions S."/>
        </authorList>
    </citation>
    <scope>NUCLEOTIDE SEQUENCE [LARGE SCALE GENOMIC DNA]</scope>
    <source>
        <strain evidence="8">Gh-105</strain>
    </source>
</reference>
<evidence type="ECO:0000256" key="5">
    <source>
        <dbReference type="ARBA" id="ARBA00023136"/>
    </source>
</evidence>
<keyword evidence="4 6" id="KW-1133">Transmembrane helix</keyword>
<sequence length="54" mass="5967">MSNLVRILLAIFLPPLAVLMTAGIGLQFLLNILLTILGIVPGMIHALWIVMRDR</sequence>
<dbReference type="Proteomes" id="UP000199229">
    <property type="component" value="Unassembled WGS sequence"/>
</dbReference>
<comment type="similarity">
    <text evidence="2">Belongs to the UPF0057 (PMP3) family.</text>
</comment>
<evidence type="ECO:0000313" key="7">
    <source>
        <dbReference type="EMBL" id="SFG27452.1"/>
    </source>
</evidence>
<proteinExistence type="inferred from homology"/>
<gene>
    <name evidence="7" type="ORF">SAMN05192565_101123</name>
</gene>
<dbReference type="InterPro" id="IPR000612">
    <property type="entry name" value="PMP3"/>
</dbReference>
<comment type="subcellular location">
    <subcellularLocation>
        <location evidence="1">Membrane</location>
    </subcellularLocation>
</comment>
<dbReference type="PROSITE" id="PS01309">
    <property type="entry name" value="UPF0057"/>
    <property type="match status" value="1"/>
</dbReference>
<keyword evidence="8" id="KW-1185">Reference proteome</keyword>
<dbReference type="STRING" id="582675.SAMN05192565_101123"/>
<organism evidence="7 8">
    <name type="scientific">Methylobacterium gossipiicola</name>
    <dbReference type="NCBI Taxonomy" id="582675"/>
    <lineage>
        <taxon>Bacteria</taxon>
        <taxon>Pseudomonadati</taxon>
        <taxon>Pseudomonadota</taxon>
        <taxon>Alphaproteobacteria</taxon>
        <taxon>Hyphomicrobiales</taxon>
        <taxon>Methylobacteriaceae</taxon>
        <taxon>Methylobacterium</taxon>
    </lineage>
</organism>
<evidence type="ECO:0000313" key="8">
    <source>
        <dbReference type="Proteomes" id="UP000199229"/>
    </source>
</evidence>
<dbReference type="RefSeq" id="WP_091967767.1">
    <property type="nucleotide sequence ID" value="NZ_FOPM01000001.1"/>
</dbReference>
<keyword evidence="5 6" id="KW-0472">Membrane</keyword>
<dbReference type="PANTHER" id="PTHR21659">
    <property type="entry name" value="HYDROPHOBIC PROTEIN RCI2 LOW TEMPERATURE AND SALT RESPONSIVE PROTEIN LTI6 -RELATED"/>
    <property type="match status" value="1"/>
</dbReference>